<dbReference type="RefSeq" id="WP_345237152.1">
    <property type="nucleotide sequence ID" value="NZ_BAABGZ010000069.1"/>
</dbReference>
<gene>
    <name evidence="1" type="ORF">GCM10023185_32410</name>
</gene>
<dbReference type="InterPro" id="IPR023198">
    <property type="entry name" value="PGP-like_dom2"/>
</dbReference>
<accession>A0ABP8INA9</accession>
<proteinExistence type="predicted"/>
<evidence type="ECO:0000313" key="2">
    <source>
        <dbReference type="Proteomes" id="UP001501153"/>
    </source>
</evidence>
<dbReference type="SUPFAM" id="SSF56784">
    <property type="entry name" value="HAD-like"/>
    <property type="match status" value="1"/>
</dbReference>
<dbReference type="Gene3D" id="1.10.150.240">
    <property type="entry name" value="Putative phosphatase, domain 2"/>
    <property type="match status" value="1"/>
</dbReference>
<protein>
    <recommendedName>
        <fullName evidence="3">HAD family hydrolase</fullName>
    </recommendedName>
</protein>
<dbReference type="InterPro" id="IPR036412">
    <property type="entry name" value="HAD-like_sf"/>
</dbReference>
<dbReference type="InterPro" id="IPR041492">
    <property type="entry name" value="HAD_2"/>
</dbReference>
<sequence>MKYKLVIFDCDGTLADSCPFFLQTMNTLAATYRFRHIELAEVEGLRGYDARLRALMKLGG</sequence>
<evidence type="ECO:0008006" key="3">
    <source>
        <dbReference type="Google" id="ProtNLM"/>
    </source>
</evidence>
<reference evidence="2" key="1">
    <citation type="journal article" date="2019" name="Int. J. Syst. Evol. Microbiol.">
        <title>The Global Catalogue of Microorganisms (GCM) 10K type strain sequencing project: providing services to taxonomists for standard genome sequencing and annotation.</title>
        <authorList>
            <consortium name="The Broad Institute Genomics Platform"/>
            <consortium name="The Broad Institute Genome Sequencing Center for Infectious Disease"/>
            <person name="Wu L."/>
            <person name="Ma J."/>
        </authorList>
    </citation>
    <scope>NUCLEOTIDE SEQUENCE [LARGE SCALE GENOMIC DNA]</scope>
    <source>
        <strain evidence="2">JCM 17923</strain>
    </source>
</reference>
<keyword evidence="2" id="KW-1185">Reference proteome</keyword>
<evidence type="ECO:0000313" key="1">
    <source>
        <dbReference type="EMBL" id="GAA4363592.1"/>
    </source>
</evidence>
<dbReference type="EMBL" id="BAABGZ010000069">
    <property type="protein sequence ID" value="GAA4363592.1"/>
    <property type="molecule type" value="Genomic_DNA"/>
</dbReference>
<dbReference type="Pfam" id="PF13419">
    <property type="entry name" value="HAD_2"/>
    <property type="match status" value="1"/>
</dbReference>
<comment type="caution">
    <text evidence="1">The sequence shown here is derived from an EMBL/GenBank/DDBJ whole genome shotgun (WGS) entry which is preliminary data.</text>
</comment>
<dbReference type="Proteomes" id="UP001501153">
    <property type="component" value="Unassembled WGS sequence"/>
</dbReference>
<organism evidence="1 2">
    <name type="scientific">Hymenobacter saemangeumensis</name>
    <dbReference type="NCBI Taxonomy" id="1084522"/>
    <lineage>
        <taxon>Bacteria</taxon>
        <taxon>Pseudomonadati</taxon>
        <taxon>Bacteroidota</taxon>
        <taxon>Cytophagia</taxon>
        <taxon>Cytophagales</taxon>
        <taxon>Hymenobacteraceae</taxon>
        <taxon>Hymenobacter</taxon>
    </lineage>
</organism>
<name>A0ABP8INA9_9BACT</name>